<organism evidence="2 3">
    <name type="scientific">Desulforapulum autotrophicum (strain ATCC 43914 / DSM 3382 / VKM B-1955 / HRM2)</name>
    <name type="common">Desulfobacterium autotrophicum</name>
    <dbReference type="NCBI Taxonomy" id="177437"/>
    <lineage>
        <taxon>Bacteria</taxon>
        <taxon>Pseudomonadati</taxon>
        <taxon>Thermodesulfobacteriota</taxon>
        <taxon>Desulfobacteria</taxon>
        <taxon>Desulfobacterales</taxon>
        <taxon>Desulfobacteraceae</taxon>
        <taxon>Desulforapulum</taxon>
    </lineage>
</organism>
<name>C0QJQ2_DESAH</name>
<keyword evidence="1" id="KW-1133">Transmembrane helix</keyword>
<proteinExistence type="predicted"/>
<feature type="transmembrane region" description="Helical" evidence="1">
    <location>
        <begin position="49"/>
        <end position="66"/>
    </location>
</feature>
<keyword evidence="1" id="KW-0472">Membrane</keyword>
<keyword evidence="3" id="KW-1185">Reference proteome</keyword>
<dbReference type="KEGG" id="dat:HRM2_07920"/>
<reference evidence="2 3" key="1">
    <citation type="journal article" date="2009" name="Environ. Microbiol.">
        <title>Genome sequence of Desulfobacterium autotrophicum HRM2, a marine sulfate reducer oxidizing organic carbon completely to carbon dioxide.</title>
        <authorList>
            <person name="Strittmatter A.W."/>
            <person name="Liesegang H."/>
            <person name="Rabus R."/>
            <person name="Decker I."/>
            <person name="Amann J."/>
            <person name="Andres S."/>
            <person name="Henne A."/>
            <person name="Fricke W.F."/>
            <person name="Martinez-Arias R."/>
            <person name="Bartels D."/>
            <person name="Goesmann A."/>
            <person name="Krause L."/>
            <person name="Puehler A."/>
            <person name="Klenk H.P."/>
            <person name="Richter M."/>
            <person name="Schuler M."/>
            <person name="Gloeckner F.O."/>
            <person name="Meyerdierks A."/>
            <person name="Gottschalk G."/>
            <person name="Amann R."/>
        </authorList>
    </citation>
    <scope>NUCLEOTIDE SEQUENCE [LARGE SCALE GENOMIC DNA]</scope>
    <source>
        <strain evidence="3">ATCC 43914 / DSM 3382 / HRM2</strain>
    </source>
</reference>
<dbReference type="AlphaFoldDB" id="C0QJQ2"/>
<dbReference type="EMBL" id="CP001087">
    <property type="protein sequence ID" value="ACN13905.1"/>
    <property type="molecule type" value="Genomic_DNA"/>
</dbReference>
<protein>
    <submittedName>
        <fullName evidence="2">Uncharacterized protein</fullName>
    </submittedName>
</protein>
<gene>
    <name evidence="2" type="ordered locus">HRM2_07920</name>
</gene>
<accession>C0QJQ2</accession>
<keyword evidence="1" id="KW-0812">Transmembrane</keyword>
<sequence>MDVDCLAFFQDRMSRAYEEQIWAVAIVAGMNAFIATQEGQLLEAFKYRTTVICVSFISILAILFVWSRHLIFIHYDAIVKTAFVKEANYSINFKQAIPAYLEFLVRISGVSFYTVVILGMAIIAIKRLYLQNKQNVAEPSA</sequence>
<dbReference type="HOGENOM" id="CLU_1822235_0_0_7"/>
<evidence type="ECO:0000313" key="3">
    <source>
        <dbReference type="Proteomes" id="UP000000442"/>
    </source>
</evidence>
<evidence type="ECO:0000256" key="1">
    <source>
        <dbReference type="SAM" id="Phobius"/>
    </source>
</evidence>
<dbReference type="Proteomes" id="UP000000442">
    <property type="component" value="Chromosome"/>
</dbReference>
<evidence type="ECO:0000313" key="2">
    <source>
        <dbReference type="EMBL" id="ACN13905.1"/>
    </source>
</evidence>
<feature type="transmembrane region" description="Helical" evidence="1">
    <location>
        <begin position="20"/>
        <end position="37"/>
    </location>
</feature>
<dbReference type="RefSeq" id="WP_012663149.1">
    <property type="nucleotide sequence ID" value="NC_012108.1"/>
</dbReference>
<feature type="transmembrane region" description="Helical" evidence="1">
    <location>
        <begin position="103"/>
        <end position="125"/>
    </location>
</feature>